<dbReference type="PROSITE" id="PS51186">
    <property type="entry name" value="GNAT"/>
    <property type="match status" value="1"/>
</dbReference>
<evidence type="ECO:0000313" key="4">
    <source>
        <dbReference type="Proteomes" id="UP000243799"/>
    </source>
</evidence>
<feature type="region of interest" description="Disordered" evidence="1">
    <location>
        <begin position="200"/>
        <end position="226"/>
    </location>
</feature>
<evidence type="ECO:0000259" key="2">
    <source>
        <dbReference type="PROSITE" id="PS51186"/>
    </source>
</evidence>
<dbReference type="SUPFAM" id="SSF55729">
    <property type="entry name" value="Acyl-CoA N-acyltransferases (Nat)"/>
    <property type="match status" value="1"/>
</dbReference>
<dbReference type="GO" id="GO:0005737">
    <property type="term" value="C:cytoplasm"/>
    <property type="evidence" value="ECO:0007669"/>
    <property type="project" value="TreeGrafter"/>
</dbReference>
<protein>
    <submittedName>
        <fullName evidence="3">Protein N-acetyltransferase, RimJ/RimL family</fullName>
    </submittedName>
</protein>
<dbReference type="Gene3D" id="3.40.630.30">
    <property type="match status" value="1"/>
</dbReference>
<evidence type="ECO:0000313" key="3">
    <source>
        <dbReference type="EMBL" id="SFB41176.1"/>
    </source>
</evidence>
<dbReference type="GO" id="GO:0008999">
    <property type="term" value="F:protein-N-terminal-alanine acetyltransferase activity"/>
    <property type="evidence" value="ECO:0007669"/>
    <property type="project" value="TreeGrafter"/>
</dbReference>
<dbReference type="GO" id="GO:1990189">
    <property type="term" value="F:protein N-terminal-serine acetyltransferase activity"/>
    <property type="evidence" value="ECO:0007669"/>
    <property type="project" value="TreeGrafter"/>
</dbReference>
<sequence>MMMFPPRSGSAGRRIQVSTNPPGWMGRKVRLREIAPGDHRTLIGFDRASARNRSPQVGGYRHWAAHRAGAADSGDNLHFAIETLHGRMLVGSMCTIQADPLSDRFSYGVGIGPQHRRCGYAGDAITVLLAHMFGQRRYRKCEVSIYGGNLASLSLHGALGFREEGRLRDTELQRGGIRYVVLMSITADEFAELHPDFTAAHPPVRPKRGRHWRPERGRHWHAQHLR</sequence>
<dbReference type="STRING" id="490629.SAMN05216266_110146"/>
<dbReference type="InterPro" id="IPR000182">
    <property type="entry name" value="GNAT_dom"/>
</dbReference>
<feature type="domain" description="N-acetyltransferase" evidence="2">
    <location>
        <begin position="29"/>
        <end position="188"/>
    </location>
</feature>
<dbReference type="InterPro" id="IPR051908">
    <property type="entry name" value="Ribosomal_N-acetyltransferase"/>
</dbReference>
<reference evidence="4" key="1">
    <citation type="submission" date="2016-10" db="EMBL/GenBank/DDBJ databases">
        <authorList>
            <person name="Varghese N."/>
            <person name="Submissions S."/>
        </authorList>
    </citation>
    <scope>NUCLEOTIDE SEQUENCE [LARGE SCALE GENOMIC DNA]</scope>
    <source>
        <strain evidence="4">CGMCC 4.3568</strain>
    </source>
</reference>
<dbReference type="PANTHER" id="PTHR43441:SF2">
    <property type="entry name" value="FAMILY ACETYLTRANSFERASE, PUTATIVE (AFU_ORTHOLOGUE AFUA_7G00850)-RELATED"/>
    <property type="match status" value="1"/>
</dbReference>
<accession>A0A1I1AUV2</accession>
<organism evidence="3 4">
    <name type="scientific">Amycolatopsis marina</name>
    <dbReference type="NCBI Taxonomy" id="490629"/>
    <lineage>
        <taxon>Bacteria</taxon>
        <taxon>Bacillati</taxon>
        <taxon>Actinomycetota</taxon>
        <taxon>Actinomycetes</taxon>
        <taxon>Pseudonocardiales</taxon>
        <taxon>Pseudonocardiaceae</taxon>
        <taxon>Amycolatopsis</taxon>
    </lineage>
</organism>
<keyword evidence="3" id="KW-0808">Transferase</keyword>
<dbReference type="Pfam" id="PF13302">
    <property type="entry name" value="Acetyltransf_3"/>
    <property type="match status" value="1"/>
</dbReference>
<dbReference type="PANTHER" id="PTHR43441">
    <property type="entry name" value="RIBOSOMAL-PROTEIN-SERINE ACETYLTRANSFERASE"/>
    <property type="match status" value="1"/>
</dbReference>
<name>A0A1I1AUV2_9PSEU</name>
<dbReference type="AlphaFoldDB" id="A0A1I1AUV2"/>
<feature type="region of interest" description="Disordered" evidence="1">
    <location>
        <begin position="1"/>
        <end position="22"/>
    </location>
</feature>
<dbReference type="InterPro" id="IPR016181">
    <property type="entry name" value="Acyl_CoA_acyltransferase"/>
</dbReference>
<dbReference type="EMBL" id="FOKG01000010">
    <property type="protein sequence ID" value="SFB41176.1"/>
    <property type="molecule type" value="Genomic_DNA"/>
</dbReference>
<dbReference type="Proteomes" id="UP000243799">
    <property type="component" value="Unassembled WGS sequence"/>
</dbReference>
<gene>
    <name evidence="3" type="ORF">SAMN05216266_110146</name>
</gene>
<evidence type="ECO:0000256" key="1">
    <source>
        <dbReference type="SAM" id="MobiDB-lite"/>
    </source>
</evidence>
<keyword evidence="4" id="KW-1185">Reference proteome</keyword>
<proteinExistence type="predicted"/>